<comment type="caution">
    <text evidence="3">The sequence shown here is derived from an EMBL/GenBank/DDBJ whole genome shotgun (WGS) entry which is preliminary data.</text>
</comment>
<feature type="transmembrane region" description="Helical" evidence="1">
    <location>
        <begin position="207"/>
        <end position="229"/>
    </location>
</feature>
<reference evidence="3 4" key="1">
    <citation type="submission" date="2019-06" db="EMBL/GenBank/DDBJ databases">
        <authorList>
            <person name="De-Chao Zhang Q."/>
        </authorList>
    </citation>
    <scope>NUCLEOTIDE SEQUENCE [LARGE SCALE GENOMIC DNA]</scope>
    <source>
        <strain evidence="3 4">KN1116</strain>
    </source>
</reference>
<dbReference type="Pfam" id="PF10708">
    <property type="entry name" value="DUF2510"/>
    <property type="match status" value="1"/>
</dbReference>
<accession>A0A9E5MKA2</accession>
<evidence type="ECO:0000256" key="1">
    <source>
        <dbReference type="SAM" id="Phobius"/>
    </source>
</evidence>
<keyword evidence="1" id="KW-1133">Transmembrane helix</keyword>
<name>A0A9E5MKA2_9MICO</name>
<organism evidence="3 4">
    <name type="scientific">Microcella pacifica</name>
    <dbReference type="NCBI Taxonomy" id="2591847"/>
    <lineage>
        <taxon>Bacteria</taxon>
        <taxon>Bacillati</taxon>
        <taxon>Actinomycetota</taxon>
        <taxon>Actinomycetes</taxon>
        <taxon>Micrococcales</taxon>
        <taxon>Microbacteriaceae</taxon>
        <taxon>Microcella</taxon>
    </lineage>
</organism>
<evidence type="ECO:0000313" key="4">
    <source>
        <dbReference type="Proteomes" id="UP000818266"/>
    </source>
</evidence>
<protein>
    <submittedName>
        <fullName evidence="3">DUF2510 domain-containing protein</fullName>
    </submittedName>
</protein>
<evidence type="ECO:0000313" key="3">
    <source>
        <dbReference type="EMBL" id="NHF62371.1"/>
    </source>
</evidence>
<dbReference type="AlphaFoldDB" id="A0A9E5MKA2"/>
<dbReference type="Proteomes" id="UP000818266">
    <property type="component" value="Unassembled WGS sequence"/>
</dbReference>
<feature type="transmembrane region" description="Helical" evidence="1">
    <location>
        <begin position="244"/>
        <end position="262"/>
    </location>
</feature>
<reference evidence="3 4" key="2">
    <citation type="submission" date="2020-03" db="EMBL/GenBank/DDBJ databases">
        <title>Chryseoglobus sp. isolated from a deep-sea seamount.</title>
        <authorList>
            <person name="Zhang D.-C."/>
        </authorList>
    </citation>
    <scope>NUCLEOTIDE SEQUENCE [LARGE SCALE GENOMIC DNA]</scope>
    <source>
        <strain evidence="3 4">KN1116</strain>
    </source>
</reference>
<feature type="transmembrane region" description="Helical" evidence="1">
    <location>
        <begin position="274"/>
        <end position="297"/>
    </location>
</feature>
<feature type="domain" description="DUF2510" evidence="2">
    <location>
        <begin position="9"/>
        <end position="37"/>
    </location>
</feature>
<dbReference type="EMBL" id="VIKT02000004">
    <property type="protein sequence ID" value="NHF62371.1"/>
    <property type="molecule type" value="Genomic_DNA"/>
</dbReference>
<gene>
    <name evidence="3" type="ORF">FK219_003790</name>
</gene>
<sequence length="311" mass="31522">MTETNLPEGWYRDPSLPATRRWWDGTAWTDHVRPDEDAGLGLGSPRRSAASAASVASPAVTEATTFAVPSELEGTKPVSSVGSAAVGSAAVGSGAVGSAAVSSSVVADPFGAGSWKTETPPWAESGAAVPTAAGSFAAPTSVAELESVDYAPMERSWGSSAASAPVRRTPLATGTAGAWLLALSPILNLLLVIGVGALVLSDPPSPVAAISAWVASGLTLAWLVLAVVADFRRLGALGYASRPSVFWIILGPLPYLISRAAHVHRATGRGSAPLWVYLVVSLLVGAAAVGLVLWATAGSLAWPDVLGELGL</sequence>
<keyword evidence="1" id="KW-0472">Membrane</keyword>
<dbReference type="RefSeq" id="WP_152583099.1">
    <property type="nucleotide sequence ID" value="NZ_VIKT02000004.1"/>
</dbReference>
<keyword evidence="4" id="KW-1185">Reference proteome</keyword>
<dbReference type="OrthoDB" id="5244233at2"/>
<dbReference type="InterPro" id="IPR018929">
    <property type="entry name" value="DUF2510"/>
</dbReference>
<feature type="transmembrane region" description="Helical" evidence="1">
    <location>
        <begin position="176"/>
        <end position="200"/>
    </location>
</feature>
<keyword evidence="1" id="KW-0812">Transmembrane</keyword>
<evidence type="ECO:0000259" key="2">
    <source>
        <dbReference type="Pfam" id="PF10708"/>
    </source>
</evidence>
<proteinExistence type="predicted"/>